<dbReference type="InterPro" id="IPR012340">
    <property type="entry name" value="NA-bd_OB-fold"/>
</dbReference>
<dbReference type="NCBIfam" id="TIGR00621">
    <property type="entry name" value="ssb"/>
    <property type="match status" value="1"/>
</dbReference>
<evidence type="ECO:0000256" key="4">
    <source>
        <dbReference type="SAM" id="MobiDB-lite"/>
    </source>
</evidence>
<evidence type="ECO:0000256" key="2">
    <source>
        <dbReference type="HAMAP-Rule" id="MF_00984"/>
    </source>
</evidence>
<dbReference type="SUPFAM" id="SSF50249">
    <property type="entry name" value="Nucleic acid-binding proteins"/>
    <property type="match status" value="1"/>
</dbReference>
<dbReference type="GO" id="GO:0009295">
    <property type="term" value="C:nucleoid"/>
    <property type="evidence" value="ECO:0007669"/>
    <property type="project" value="TreeGrafter"/>
</dbReference>
<feature type="region of interest" description="Disordered" evidence="4">
    <location>
        <begin position="103"/>
        <end position="146"/>
    </location>
</feature>
<evidence type="ECO:0000313" key="5">
    <source>
        <dbReference type="EMBL" id="OGM90679.1"/>
    </source>
</evidence>
<dbReference type="PROSITE" id="PS50935">
    <property type="entry name" value="SSB"/>
    <property type="match status" value="1"/>
</dbReference>
<dbReference type="AlphaFoldDB" id="A0A1F8DRR4"/>
<dbReference type="CDD" id="cd04496">
    <property type="entry name" value="SSB_OBF"/>
    <property type="match status" value="1"/>
</dbReference>
<dbReference type="InterPro" id="IPR011344">
    <property type="entry name" value="ssDNA-bd"/>
</dbReference>
<organism evidence="5 6">
    <name type="scientific">Candidatus Wolfebacteria bacterium RIFCSPLOWO2_01_FULL_38_11</name>
    <dbReference type="NCBI Taxonomy" id="1802556"/>
    <lineage>
        <taxon>Bacteria</taxon>
        <taxon>Candidatus Wolfeibacteriota</taxon>
    </lineage>
</organism>
<dbReference type="GO" id="GO:0003697">
    <property type="term" value="F:single-stranded DNA binding"/>
    <property type="evidence" value="ECO:0007669"/>
    <property type="project" value="UniProtKB-UniRule"/>
</dbReference>
<comment type="caution">
    <text evidence="2">Lacks conserved residue(s) required for the propagation of feature annotation.</text>
</comment>
<protein>
    <recommendedName>
        <fullName evidence="2 3">Single-stranded DNA-binding protein</fullName>
        <shortName evidence="2">SSB</shortName>
    </recommendedName>
</protein>
<comment type="caution">
    <text evidence="5">The sequence shown here is derived from an EMBL/GenBank/DDBJ whole genome shotgun (WGS) entry which is preliminary data.</text>
</comment>
<evidence type="ECO:0000256" key="3">
    <source>
        <dbReference type="PIRNR" id="PIRNR002070"/>
    </source>
</evidence>
<evidence type="ECO:0000313" key="6">
    <source>
        <dbReference type="Proteomes" id="UP000178798"/>
    </source>
</evidence>
<dbReference type="Gene3D" id="2.40.50.140">
    <property type="entry name" value="Nucleic acid-binding proteins"/>
    <property type="match status" value="1"/>
</dbReference>
<dbReference type="PIRSF" id="PIRSF002070">
    <property type="entry name" value="SSB"/>
    <property type="match status" value="1"/>
</dbReference>
<keyword evidence="1 2" id="KW-0238">DNA-binding</keyword>
<proteinExistence type="inferred from homology"/>
<dbReference type="PANTHER" id="PTHR10302">
    <property type="entry name" value="SINGLE-STRANDED DNA-BINDING PROTEIN"/>
    <property type="match status" value="1"/>
</dbReference>
<sequence length="146" mass="16194">MNLNKVFILGRLTSAPQLRTTPTGQSVATFSIATNRVWTDKSGNRQDDTEFHNVVAWGRQAEIVNQFLSKGGLVLVEGRLKTRSWQDSQGQNRKTTEVICERLQLGPRSTGGQKTQSPTEAIDEPTKDLPEINIGEGEIKAEDLPF</sequence>
<dbReference type="Proteomes" id="UP000178798">
    <property type="component" value="Unassembled WGS sequence"/>
</dbReference>
<dbReference type="EMBL" id="MGIQ01000016">
    <property type="protein sequence ID" value="OGM90679.1"/>
    <property type="molecule type" value="Genomic_DNA"/>
</dbReference>
<dbReference type="STRING" id="1802556.A2999_01810"/>
<feature type="compositionally biased region" description="Polar residues" evidence="4">
    <location>
        <begin position="110"/>
        <end position="119"/>
    </location>
</feature>
<gene>
    <name evidence="5" type="ORF">A2999_01810</name>
</gene>
<name>A0A1F8DRR4_9BACT</name>
<dbReference type="HAMAP" id="MF_00984">
    <property type="entry name" value="SSB"/>
    <property type="match status" value="1"/>
</dbReference>
<evidence type="ECO:0000256" key="1">
    <source>
        <dbReference type="ARBA" id="ARBA00023125"/>
    </source>
</evidence>
<dbReference type="PANTHER" id="PTHR10302:SF27">
    <property type="entry name" value="SINGLE-STRANDED DNA-BINDING PROTEIN"/>
    <property type="match status" value="1"/>
</dbReference>
<feature type="compositionally biased region" description="Basic and acidic residues" evidence="4">
    <location>
        <begin position="137"/>
        <end position="146"/>
    </location>
</feature>
<comment type="subunit">
    <text evidence="2">Homotetramer.</text>
</comment>
<dbReference type="GO" id="GO:0006260">
    <property type="term" value="P:DNA replication"/>
    <property type="evidence" value="ECO:0007669"/>
    <property type="project" value="InterPro"/>
</dbReference>
<accession>A0A1F8DRR4</accession>
<reference evidence="5 6" key="1">
    <citation type="journal article" date="2016" name="Nat. Commun.">
        <title>Thousands of microbial genomes shed light on interconnected biogeochemical processes in an aquifer system.</title>
        <authorList>
            <person name="Anantharaman K."/>
            <person name="Brown C.T."/>
            <person name="Hug L.A."/>
            <person name="Sharon I."/>
            <person name="Castelle C.J."/>
            <person name="Probst A.J."/>
            <person name="Thomas B.C."/>
            <person name="Singh A."/>
            <person name="Wilkins M.J."/>
            <person name="Karaoz U."/>
            <person name="Brodie E.L."/>
            <person name="Williams K.H."/>
            <person name="Hubbard S.S."/>
            <person name="Banfield J.F."/>
        </authorList>
    </citation>
    <scope>NUCLEOTIDE SEQUENCE [LARGE SCALE GENOMIC DNA]</scope>
</reference>
<dbReference type="InterPro" id="IPR000424">
    <property type="entry name" value="Primosome_PriB/ssb"/>
</dbReference>
<dbReference type="Pfam" id="PF00436">
    <property type="entry name" value="SSB"/>
    <property type="match status" value="1"/>
</dbReference>